<dbReference type="GO" id="GO:0004725">
    <property type="term" value="F:protein tyrosine phosphatase activity"/>
    <property type="evidence" value="ECO:0007669"/>
    <property type="project" value="UniProtKB-EC"/>
</dbReference>
<evidence type="ECO:0000256" key="2">
    <source>
        <dbReference type="ARBA" id="ARBA00013064"/>
    </source>
</evidence>
<dbReference type="SUPFAM" id="SSF52788">
    <property type="entry name" value="Phosphotyrosine protein phosphatases I"/>
    <property type="match status" value="1"/>
</dbReference>
<feature type="domain" description="Phosphotyrosine protein phosphatase I" evidence="6">
    <location>
        <begin position="23"/>
        <end position="178"/>
    </location>
</feature>
<dbReference type="InterPro" id="IPR023485">
    <property type="entry name" value="Ptyr_pPase"/>
</dbReference>
<dbReference type="Pfam" id="PF01451">
    <property type="entry name" value="LMWPc"/>
    <property type="match status" value="1"/>
</dbReference>
<comment type="similarity">
    <text evidence="1">Belongs to the low molecular weight phosphotyrosine protein phosphatase family.</text>
</comment>
<accession>A0ABW3HGH4</accession>
<dbReference type="InterPro" id="IPR017867">
    <property type="entry name" value="Tyr_phospatase_low_mol_wt"/>
</dbReference>
<dbReference type="PANTHER" id="PTHR11717:SF7">
    <property type="entry name" value="LOW MOLECULAR WEIGHT PHOSPHOTYROSINE PROTEIN PHOSPHATASE"/>
    <property type="match status" value="1"/>
</dbReference>
<evidence type="ECO:0000256" key="4">
    <source>
        <dbReference type="ARBA" id="ARBA00022912"/>
    </source>
</evidence>
<comment type="caution">
    <text evidence="7">The sequence shown here is derived from an EMBL/GenBank/DDBJ whole genome shotgun (WGS) entry which is preliminary data.</text>
</comment>
<dbReference type="Gene3D" id="3.40.50.2300">
    <property type="match status" value="1"/>
</dbReference>
<dbReference type="InterPro" id="IPR036196">
    <property type="entry name" value="Ptyr_pPase_sf"/>
</dbReference>
<dbReference type="CDD" id="cd16343">
    <property type="entry name" value="LMWPTP"/>
    <property type="match status" value="1"/>
</dbReference>
<evidence type="ECO:0000259" key="6">
    <source>
        <dbReference type="SMART" id="SM00226"/>
    </source>
</evidence>
<dbReference type="EMBL" id="JBHTIT010000001">
    <property type="protein sequence ID" value="MFD0949982.1"/>
    <property type="molecule type" value="Genomic_DNA"/>
</dbReference>
<feature type="compositionally biased region" description="Basic and acidic residues" evidence="5">
    <location>
        <begin position="67"/>
        <end position="84"/>
    </location>
</feature>
<dbReference type="PANTHER" id="PTHR11717">
    <property type="entry name" value="LOW MOLECULAR WEIGHT PROTEIN TYROSINE PHOSPHATASE"/>
    <property type="match status" value="1"/>
</dbReference>
<organism evidence="7 8">
    <name type="scientific">Paraperlucidibaca wandonensis</name>
    <dbReference type="NCBI Taxonomy" id="1268273"/>
    <lineage>
        <taxon>Bacteria</taxon>
        <taxon>Pseudomonadati</taxon>
        <taxon>Pseudomonadota</taxon>
        <taxon>Gammaproteobacteria</taxon>
        <taxon>Moraxellales</taxon>
        <taxon>Moraxellaceae</taxon>
        <taxon>Paraperlucidibaca</taxon>
    </lineage>
</organism>
<dbReference type="EC" id="3.1.3.48" evidence="2"/>
<sequence length="190" mass="20759">MKLVEREASDLAAPTASYTESATRVLFVCLGNICRSPTAEAVFRQRASQAGWDALLQADSAGTADWHTGKSPDPRSQRHGAERGYDLSPLRARQVSWHDFDEFDHILAMDDKNFVDLQTLEREAAHHLGHEPRAVLAKLMDFAPDLLSNVPDPYTGGPKGFDEVIDLVEAACDGLLRSVLKARGVLGCGC</sequence>
<keyword evidence="4" id="KW-0904">Protein phosphatase</keyword>
<evidence type="ECO:0000256" key="5">
    <source>
        <dbReference type="SAM" id="MobiDB-lite"/>
    </source>
</evidence>
<dbReference type="InterPro" id="IPR050438">
    <property type="entry name" value="LMW_PTPase"/>
</dbReference>
<keyword evidence="3 7" id="KW-0378">Hydrolase</keyword>
<feature type="region of interest" description="Disordered" evidence="5">
    <location>
        <begin position="63"/>
        <end position="84"/>
    </location>
</feature>
<proteinExistence type="inferred from homology"/>
<protein>
    <recommendedName>
        <fullName evidence="2">protein-tyrosine-phosphatase</fullName>
        <ecNumber evidence="2">3.1.3.48</ecNumber>
    </recommendedName>
</protein>
<evidence type="ECO:0000256" key="1">
    <source>
        <dbReference type="ARBA" id="ARBA00011063"/>
    </source>
</evidence>
<gene>
    <name evidence="7" type="ORF">ACFQ0F_06205</name>
</gene>
<dbReference type="RefSeq" id="WP_379070240.1">
    <property type="nucleotide sequence ID" value="NZ_JBHTIT010000001.1"/>
</dbReference>
<evidence type="ECO:0000313" key="8">
    <source>
        <dbReference type="Proteomes" id="UP001597044"/>
    </source>
</evidence>
<dbReference type="Proteomes" id="UP001597044">
    <property type="component" value="Unassembled WGS sequence"/>
</dbReference>
<evidence type="ECO:0000256" key="3">
    <source>
        <dbReference type="ARBA" id="ARBA00022801"/>
    </source>
</evidence>
<name>A0ABW3HGH4_9GAMM</name>
<dbReference type="SMART" id="SM00226">
    <property type="entry name" value="LMWPc"/>
    <property type="match status" value="1"/>
</dbReference>
<dbReference type="PRINTS" id="PR00719">
    <property type="entry name" value="LMWPTPASE"/>
</dbReference>
<reference evidence="8" key="1">
    <citation type="journal article" date="2019" name="Int. J. Syst. Evol. Microbiol.">
        <title>The Global Catalogue of Microorganisms (GCM) 10K type strain sequencing project: providing services to taxonomists for standard genome sequencing and annotation.</title>
        <authorList>
            <consortium name="The Broad Institute Genomics Platform"/>
            <consortium name="The Broad Institute Genome Sequencing Center for Infectious Disease"/>
            <person name="Wu L."/>
            <person name="Ma J."/>
        </authorList>
    </citation>
    <scope>NUCLEOTIDE SEQUENCE [LARGE SCALE GENOMIC DNA]</scope>
    <source>
        <strain evidence="8">CCUG 63419</strain>
    </source>
</reference>
<evidence type="ECO:0000313" key="7">
    <source>
        <dbReference type="EMBL" id="MFD0949982.1"/>
    </source>
</evidence>
<keyword evidence="8" id="KW-1185">Reference proteome</keyword>